<protein>
    <submittedName>
        <fullName evidence="1">Uncharacterized protein</fullName>
    </submittedName>
</protein>
<proteinExistence type="predicted"/>
<sequence length="91" mass="10857">MEIIEYKTRSLILAVAILFLSCTQQTYDPHLLEYLKAEKDLRTRITEEQGLNDSLRVLQQHYKINKERELSKLKKNPEAWLQLIKDINIEE</sequence>
<dbReference type="AlphaFoldDB" id="A0A0S7YHF4"/>
<dbReference type="EMBL" id="LJNI01000012">
    <property type="protein sequence ID" value="KPJ74184.1"/>
    <property type="molecule type" value="Genomic_DNA"/>
</dbReference>
<evidence type="ECO:0000313" key="2">
    <source>
        <dbReference type="Proteomes" id="UP000051012"/>
    </source>
</evidence>
<reference evidence="1 2" key="1">
    <citation type="journal article" date="2015" name="Microbiome">
        <title>Genomic resolution of linkages in carbon, nitrogen, and sulfur cycling among widespread estuary sediment bacteria.</title>
        <authorList>
            <person name="Baker B.J."/>
            <person name="Lazar C.S."/>
            <person name="Teske A.P."/>
            <person name="Dick G.J."/>
        </authorList>
    </citation>
    <scope>NUCLEOTIDE SEQUENCE [LARGE SCALE GENOMIC DNA]</scope>
    <source>
        <strain evidence="1">DG_78</strain>
    </source>
</reference>
<dbReference type="Proteomes" id="UP000051012">
    <property type="component" value="Unassembled WGS sequence"/>
</dbReference>
<organism evidence="1 2">
    <name type="scientific">candidate division TA06 bacterium DG_78</name>
    <dbReference type="NCBI Taxonomy" id="1703772"/>
    <lineage>
        <taxon>Bacteria</taxon>
        <taxon>Bacteria division TA06</taxon>
    </lineage>
</organism>
<dbReference type="PROSITE" id="PS51257">
    <property type="entry name" value="PROKAR_LIPOPROTEIN"/>
    <property type="match status" value="1"/>
</dbReference>
<gene>
    <name evidence="1" type="ORF">AMJ52_01620</name>
</gene>
<name>A0A0S7YHF4_UNCT6</name>
<accession>A0A0S7YHF4</accession>
<evidence type="ECO:0000313" key="1">
    <source>
        <dbReference type="EMBL" id="KPJ74184.1"/>
    </source>
</evidence>
<comment type="caution">
    <text evidence="1">The sequence shown here is derived from an EMBL/GenBank/DDBJ whole genome shotgun (WGS) entry which is preliminary data.</text>
</comment>